<dbReference type="EMBL" id="JARVII010000014">
    <property type="protein sequence ID" value="MDG9699681.1"/>
    <property type="molecule type" value="Genomic_DNA"/>
</dbReference>
<proteinExistence type="predicted"/>
<reference evidence="1 2" key="1">
    <citation type="submission" date="2023-04" db="EMBL/GenBank/DDBJ databases">
        <title>Ottowia paracancer sp. nov., isolated from human stomach.</title>
        <authorList>
            <person name="Song Y."/>
        </authorList>
    </citation>
    <scope>NUCLEOTIDE SEQUENCE [LARGE SCALE GENOMIC DNA]</scope>
    <source>
        <strain evidence="1 2">10c7w1</strain>
    </source>
</reference>
<dbReference type="RefSeq" id="WP_279524530.1">
    <property type="nucleotide sequence ID" value="NZ_JARVII010000014.1"/>
</dbReference>
<organism evidence="1 2">
    <name type="scientific">Ottowia cancrivicina</name>
    <dbReference type="NCBI Taxonomy" id="3040346"/>
    <lineage>
        <taxon>Bacteria</taxon>
        <taxon>Pseudomonadati</taxon>
        <taxon>Pseudomonadota</taxon>
        <taxon>Betaproteobacteria</taxon>
        <taxon>Burkholderiales</taxon>
        <taxon>Comamonadaceae</taxon>
        <taxon>Ottowia</taxon>
    </lineage>
</organism>
<sequence>MGDVAFGICSGHGALHGRFFFRADAACASQLLQPLRANPVMNGVRALVDDFLQQLRARVCGQLRGLAGERLHALIPVVKPQGAVACAVDV</sequence>
<gene>
    <name evidence="1" type="ORF">QB898_08150</name>
</gene>
<dbReference type="Proteomes" id="UP001237156">
    <property type="component" value="Unassembled WGS sequence"/>
</dbReference>
<accession>A0AAW6RMU6</accession>
<evidence type="ECO:0000313" key="2">
    <source>
        <dbReference type="Proteomes" id="UP001237156"/>
    </source>
</evidence>
<keyword evidence="2" id="KW-1185">Reference proteome</keyword>
<name>A0AAW6RMU6_9BURK</name>
<evidence type="ECO:0000313" key="1">
    <source>
        <dbReference type="EMBL" id="MDG9699681.1"/>
    </source>
</evidence>
<protein>
    <submittedName>
        <fullName evidence="1">Uncharacterized protein</fullName>
    </submittedName>
</protein>
<comment type="caution">
    <text evidence="1">The sequence shown here is derived from an EMBL/GenBank/DDBJ whole genome shotgun (WGS) entry which is preliminary data.</text>
</comment>
<dbReference type="AlphaFoldDB" id="A0AAW6RMU6"/>